<dbReference type="InterPro" id="IPR006680">
    <property type="entry name" value="Amidohydro-rel"/>
</dbReference>
<evidence type="ECO:0000259" key="1">
    <source>
        <dbReference type="Pfam" id="PF04909"/>
    </source>
</evidence>
<dbReference type="PANTHER" id="PTHR42889:SF1">
    <property type="entry name" value="BLR3681 PROTEIN"/>
    <property type="match status" value="1"/>
</dbReference>
<dbReference type="InterPro" id="IPR032466">
    <property type="entry name" value="Metal_Hydrolase"/>
</dbReference>
<dbReference type="Pfam" id="PF04909">
    <property type="entry name" value="Amidohydro_2"/>
    <property type="match status" value="1"/>
</dbReference>
<feature type="domain" description="Amidohydrolase-related" evidence="1">
    <location>
        <begin position="8"/>
        <end position="317"/>
    </location>
</feature>
<dbReference type="CDD" id="cd01292">
    <property type="entry name" value="metallo-dependent_hydrolases"/>
    <property type="match status" value="1"/>
</dbReference>
<proteinExistence type="predicted"/>
<protein>
    <submittedName>
        <fullName evidence="2">Amidohydrolase</fullName>
    </submittedName>
</protein>
<keyword evidence="2" id="KW-0378">Hydrolase</keyword>
<comment type="caution">
    <text evidence="2">The sequence shown here is derived from an EMBL/GenBank/DDBJ whole genome shotgun (WGS) entry which is preliminary data.</text>
</comment>
<dbReference type="SUPFAM" id="SSF51556">
    <property type="entry name" value="Metallo-dependent hydrolases"/>
    <property type="match status" value="1"/>
</dbReference>
<evidence type="ECO:0000313" key="2">
    <source>
        <dbReference type="EMBL" id="HEG90329.1"/>
    </source>
</evidence>
<dbReference type="Gene3D" id="3.20.20.140">
    <property type="entry name" value="Metal-dependent hydrolases"/>
    <property type="match status" value="1"/>
</dbReference>
<dbReference type="EMBL" id="DSIY01000056">
    <property type="protein sequence ID" value="HEG90329.1"/>
    <property type="molecule type" value="Genomic_DNA"/>
</dbReference>
<name>A0A831TFT7_9BACT</name>
<organism evidence="2">
    <name type="scientific">Thermorudis peleae</name>
    <dbReference type="NCBI Taxonomy" id="1382356"/>
    <lineage>
        <taxon>Bacteria</taxon>
        <taxon>Pseudomonadati</taxon>
        <taxon>Thermomicrobiota</taxon>
        <taxon>Thermomicrobia</taxon>
        <taxon>Thermomicrobia incertae sedis</taxon>
        <taxon>Thermorudis</taxon>
    </lineage>
</organism>
<sequence length="332" mass="38592">MRRGYIVIDNHIHYWDASPENCNEYGHRWIKCFHAYHKAMTPSDEYLWDLEFFRKAPEDWWMRTLFDESGIDVGILQPTHLKDFFNRGFNTVEQNAEVWRKAPDRLILNGRVDPRDGEAAIEELHRQKEQYGIRGLKLYTAEWYKGSPQGWRADSPEAMRLYEECEKLGIKNLHFHKGPGIDPLTLDGFDVGDIDGAAVAFPRLNFIVDHVGLPNLDKFCWIAVKQPNVYAGLSVAVAFGGKRKRYFAETLANLLYWLGEDRIMFGSDFYIWHPKWEIDVIIDFQMPEELAQEYGVTVTETTKRKILAENSARLYGIDLEPIRQRAAETLAA</sequence>
<reference evidence="2" key="1">
    <citation type="journal article" date="2020" name="mSystems">
        <title>Genome- and Community-Level Interaction Insights into Carbon Utilization and Element Cycling Functions of Hydrothermarchaeota in Hydrothermal Sediment.</title>
        <authorList>
            <person name="Zhou Z."/>
            <person name="Liu Y."/>
            <person name="Xu W."/>
            <person name="Pan J."/>
            <person name="Luo Z.H."/>
            <person name="Li M."/>
        </authorList>
    </citation>
    <scope>NUCLEOTIDE SEQUENCE [LARGE SCALE GENOMIC DNA]</scope>
    <source>
        <strain evidence="2">SpSt-210</strain>
    </source>
</reference>
<dbReference type="AlphaFoldDB" id="A0A831TFT7"/>
<accession>A0A831TFT7</accession>
<dbReference type="GO" id="GO:0016787">
    <property type="term" value="F:hydrolase activity"/>
    <property type="evidence" value="ECO:0007669"/>
    <property type="project" value="UniProtKB-KW"/>
</dbReference>
<dbReference type="PANTHER" id="PTHR42889">
    <property type="entry name" value="BLR3681 PROTEIN"/>
    <property type="match status" value="1"/>
</dbReference>
<gene>
    <name evidence="2" type="ORF">ENP34_02650</name>
</gene>